<dbReference type="WBParaSite" id="PS1159_v2.g1644.t2">
    <property type="protein sequence ID" value="PS1159_v2.g1644.t2"/>
    <property type="gene ID" value="PS1159_v2.g1644"/>
</dbReference>
<evidence type="ECO:0000313" key="2">
    <source>
        <dbReference type="WBParaSite" id="PS1159_v2.g1644.t2"/>
    </source>
</evidence>
<dbReference type="Proteomes" id="UP000887580">
    <property type="component" value="Unplaced"/>
</dbReference>
<organism evidence="1 2">
    <name type="scientific">Panagrolaimus sp. PS1159</name>
    <dbReference type="NCBI Taxonomy" id="55785"/>
    <lineage>
        <taxon>Eukaryota</taxon>
        <taxon>Metazoa</taxon>
        <taxon>Ecdysozoa</taxon>
        <taxon>Nematoda</taxon>
        <taxon>Chromadorea</taxon>
        <taxon>Rhabditida</taxon>
        <taxon>Tylenchina</taxon>
        <taxon>Panagrolaimomorpha</taxon>
        <taxon>Panagrolaimoidea</taxon>
        <taxon>Panagrolaimidae</taxon>
        <taxon>Panagrolaimus</taxon>
    </lineage>
</organism>
<evidence type="ECO:0000313" key="1">
    <source>
        <dbReference type="Proteomes" id="UP000887580"/>
    </source>
</evidence>
<reference evidence="2" key="1">
    <citation type="submission" date="2022-11" db="UniProtKB">
        <authorList>
            <consortium name="WormBaseParasite"/>
        </authorList>
    </citation>
    <scope>IDENTIFICATION</scope>
</reference>
<sequence>MMLLKILILLFTFFISVFSIFRSTAIPRDVRITKINESMSQWLASTCGRSTEDFLDAKNSQIKGRRFPWAVSIMLFGKNKLGGSIISPYHILTAAHGFVKFHSFHTVPCQIMGYRNEEEIRKRVVAVGGDCIRGKSRYLPNHLQCNNATAKFNRIRVVYVDSDFASTGCIGGHDWAIGAGLEQRDAYDVATVIGITSFGSKGCPANELARFTRVSSYLYSICEITGVCYTIK</sequence>
<accession>A0AC35FG00</accession>
<proteinExistence type="predicted"/>
<protein>
    <submittedName>
        <fullName evidence="2">Peptidase S1 domain-containing protein</fullName>
    </submittedName>
</protein>
<name>A0AC35FG00_9BILA</name>